<feature type="chain" id="PRO_5046152470" evidence="3">
    <location>
        <begin position="28"/>
        <end position="370"/>
    </location>
</feature>
<dbReference type="InterPro" id="IPR011042">
    <property type="entry name" value="6-blade_b-propeller_TolB-like"/>
</dbReference>
<evidence type="ECO:0000256" key="3">
    <source>
        <dbReference type="SAM" id="SignalP"/>
    </source>
</evidence>
<evidence type="ECO:0000313" key="5">
    <source>
        <dbReference type="EMBL" id="MCJ0825753.1"/>
    </source>
</evidence>
<name>A0ABT0A446_9GAMM</name>
<reference evidence="5 6" key="1">
    <citation type="submission" date="2022-03" db="EMBL/GenBank/DDBJ databases">
        <title>Luteimonas soily sp. nov., a novel bacterium isolated from the soil.</title>
        <authorList>
            <person name="Zhang X."/>
        </authorList>
    </citation>
    <scope>NUCLEOTIDE SEQUENCE [LARGE SCALE GENOMIC DNA]</scope>
    <source>
        <strain evidence="5 6">50</strain>
    </source>
</reference>
<evidence type="ECO:0000313" key="6">
    <source>
        <dbReference type="Proteomes" id="UP001165423"/>
    </source>
</evidence>
<dbReference type="Pfam" id="PF01436">
    <property type="entry name" value="NHL"/>
    <property type="match status" value="1"/>
</dbReference>
<dbReference type="PROSITE" id="PS51662">
    <property type="entry name" value="BP_PHYTASE"/>
    <property type="match status" value="1"/>
</dbReference>
<dbReference type="SUPFAM" id="SSF50956">
    <property type="entry name" value="Thermostable phytase (3-phytase)"/>
    <property type="match status" value="2"/>
</dbReference>
<dbReference type="PROSITE" id="PS51257">
    <property type="entry name" value="PROKAR_LIPOPROTEIN"/>
    <property type="match status" value="1"/>
</dbReference>
<dbReference type="InterPro" id="IPR003431">
    <property type="entry name" value="B-propeller_Phytase"/>
</dbReference>
<comment type="caution">
    <text evidence="5">The sequence shown here is derived from an EMBL/GenBank/DDBJ whole genome shotgun (WGS) entry which is preliminary data.</text>
</comment>
<gene>
    <name evidence="5" type="ORF">MQC88_07260</name>
</gene>
<keyword evidence="1" id="KW-0677">Repeat</keyword>
<dbReference type="EMBL" id="JALGCL010000002">
    <property type="protein sequence ID" value="MCJ0825753.1"/>
    <property type="molecule type" value="Genomic_DNA"/>
</dbReference>
<dbReference type="Gene3D" id="2.120.10.30">
    <property type="entry name" value="TolB, C-terminal domain"/>
    <property type="match status" value="1"/>
</dbReference>
<dbReference type="Proteomes" id="UP001165423">
    <property type="component" value="Unassembled WGS sequence"/>
</dbReference>
<evidence type="ECO:0000259" key="4">
    <source>
        <dbReference type="PROSITE" id="PS51662"/>
    </source>
</evidence>
<protein>
    <submittedName>
        <fullName evidence="5">Phytase</fullName>
    </submittedName>
</protein>
<evidence type="ECO:0000256" key="2">
    <source>
        <dbReference type="PROSITE-ProRule" id="PRU00504"/>
    </source>
</evidence>
<organism evidence="5 6">
    <name type="scientific">Cognatiluteimonas sedimenti</name>
    <dbReference type="NCBI Taxonomy" id="2927791"/>
    <lineage>
        <taxon>Bacteria</taxon>
        <taxon>Pseudomonadati</taxon>
        <taxon>Pseudomonadota</taxon>
        <taxon>Gammaproteobacteria</taxon>
        <taxon>Lysobacterales</taxon>
        <taxon>Lysobacteraceae</taxon>
        <taxon>Cognatiluteimonas</taxon>
    </lineage>
</organism>
<feature type="repeat" description="NHL" evidence="2">
    <location>
        <begin position="95"/>
        <end position="137"/>
    </location>
</feature>
<feature type="signal peptide" evidence="3">
    <location>
        <begin position="1"/>
        <end position="27"/>
    </location>
</feature>
<dbReference type="PROSITE" id="PS51125">
    <property type="entry name" value="NHL"/>
    <property type="match status" value="1"/>
</dbReference>
<sequence>MRIRLLAGASAALFLAACSTLPQPAPSAPPAAAATPAAAPTVHGIAEAWVSAETPAEELDSLATWTGEDGGTWLIATGKSSHRLVVYDAETGRQLRTFGSEGSGPGQFNRPNGIAVYGDHLFVVERDNHRVQVFTLPDFTAIGSFGDDILRSPYGIWINETEPEELEAYVTDSFMYGKKYDVVPPWDELGQRVRRFRVQFDQAGRLRANYGGAFGDTHEQTALRMVESIAGDPANDRLLIADEDTRHASTLREYSFSGRYTGHSLPQDAFGAEAEGVALWTCPDGGGYWIAVDQLAPLTIFHLFDRLTLEPRGSFEGNVTAHTDGVALHAIATPRFPGGVLYAVHDDKSVAAFDLRDVVATLGLATDCVH</sequence>
<evidence type="ECO:0000256" key="1">
    <source>
        <dbReference type="ARBA" id="ARBA00022737"/>
    </source>
</evidence>
<dbReference type="InterPro" id="IPR001258">
    <property type="entry name" value="NHL_repeat"/>
</dbReference>
<dbReference type="PANTHER" id="PTHR24104">
    <property type="entry name" value="E3 UBIQUITIN-PROTEIN LIGASE NHLRC1-RELATED"/>
    <property type="match status" value="1"/>
</dbReference>
<feature type="domain" description="BPP" evidence="4">
    <location>
        <begin position="32"/>
        <end position="362"/>
    </location>
</feature>
<dbReference type="RefSeq" id="WP_243320584.1">
    <property type="nucleotide sequence ID" value="NZ_JALGCL010000002.1"/>
</dbReference>
<keyword evidence="3" id="KW-0732">Signal</keyword>
<proteinExistence type="predicted"/>
<dbReference type="PANTHER" id="PTHR24104:SF25">
    <property type="entry name" value="PROTEIN LIN-41"/>
    <property type="match status" value="1"/>
</dbReference>
<accession>A0ABT0A446</accession>
<dbReference type="InterPro" id="IPR050952">
    <property type="entry name" value="TRIM-NHL_E3_ligases"/>
</dbReference>
<keyword evidence="6" id="KW-1185">Reference proteome</keyword>